<evidence type="ECO:0000259" key="3">
    <source>
        <dbReference type="SMART" id="SM00829"/>
    </source>
</evidence>
<keyword evidence="1" id="KW-0521">NADP</keyword>
<reference evidence="5" key="1">
    <citation type="journal article" date="2020" name="ISME J.">
        <title>Comparative genomics reveals insights into cyanobacterial evolution and habitat adaptation.</title>
        <authorList>
            <person name="Chen M.Y."/>
            <person name="Teng W.K."/>
            <person name="Zhao L."/>
            <person name="Hu C.X."/>
            <person name="Zhou Y.K."/>
            <person name="Han B.P."/>
            <person name="Song L.R."/>
            <person name="Shu W.S."/>
        </authorList>
    </citation>
    <scope>NUCLEOTIDE SEQUENCE [LARGE SCALE GENOMIC DNA]</scope>
    <source>
        <strain evidence="5">FACHB-251</strain>
    </source>
</reference>
<dbReference type="InterPro" id="IPR020843">
    <property type="entry name" value="ER"/>
</dbReference>
<dbReference type="GO" id="GO:0016651">
    <property type="term" value="F:oxidoreductase activity, acting on NAD(P)H"/>
    <property type="evidence" value="ECO:0007669"/>
    <property type="project" value="TreeGrafter"/>
</dbReference>
<proteinExistence type="predicted"/>
<evidence type="ECO:0000313" key="4">
    <source>
        <dbReference type="EMBL" id="MBD2295442.1"/>
    </source>
</evidence>
<sequence>MNNKIRAVVVDPNVPGRLALGEVNAPTPAANEALIRVAAISLNRGELRRASTAEAGWRPGWDLAGTVETPAVDGSGPAQGVRVVGFLPGGAWGELVSVPTNALAELPHFVSFAQAATLPVAGLTAYHALKKGGFLLNRSVLITGASGGVGNFAIQLARLSGAKVVAHLRQPKYEAVVKAAGAHQVVIGEDISPAKEYGPYHLIVDSVGGNVLGTALGLLGTDGKAVVFGTTAGREVTFNAGNLYALGGASIYGLIVFHELKQESASVGLKWLVELVESGQLRPHIDIEAPWTEVADVAQQLVDRRFPGKAVLHLSK</sequence>
<dbReference type="GO" id="GO:0070402">
    <property type="term" value="F:NADPH binding"/>
    <property type="evidence" value="ECO:0007669"/>
    <property type="project" value="TreeGrafter"/>
</dbReference>
<dbReference type="PANTHER" id="PTHR48106:SF18">
    <property type="entry name" value="QUINONE OXIDOREDUCTASE PIG3"/>
    <property type="match status" value="1"/>
</dbReference>
<dbReference type="AlphaFoldDB" id="A0A926WJV6"/>
<evidence type="ECO:0000256" key="2">
    <source>
        <dbReference type="ARBA" id="ARBA00023002"/>
    </source>
</evidence>
<keyword evidence="5" id="KW-1185">Reference proteome</keyword>
<name>A0A926WJV6_9NOST</name>
<dbReference type="InterPro" id="IPR013154">
    <property type="entry name" value="ADH-like_N"/>
</dbReference>
<evidence type="ECO:0000256" key="1">
    <source>
        <dbReference type="ARBA" id="ARBA00022857"/>
    </source>
</evidence>
<dbReference type="Gene3D" id="3.90.180.10">
    <property type="entry name" value="Medium-chain alcohol dehydrogenases, catalytic domain"/>
    <property type="match status" value="1"/>
</dbReference>
<dbReference type="Pfam" id="PF08240">
    <property type="entry name" value="ADH_N"/>
    <property type="match status" value="1"/>
</dbReference>
<dbReference type="Pfam" id="PF00107">
    <property type="entry name" value="ADH_zinc_N"/>
    <property type="match status" value="1"/>
</dbReference>
<dbReference type="InterPro" id="IPR011032">
    <property type="entry name" value="GroES-like_sf"/>
</dbReference>
<dbReference type="Proteomes" id="UP000662185">
    <property type="component" value="Unassembled WGS sequence"/>
</dbReference>
<dbReference type="SUPFAM" id="SSF51735">
    <property type="entry name" value="NAD(P)-binding Rossmann-fold domains"/>
    <property type="match status" value="1"/>
</dbReference>
<feature type="domain" description="Enoyl reductase (ER)" evidence="3">
    <location>
        <begin position="13"/>
        <end position="312"/>
    </location>
</feature>
<dbReference type="Gene3D" id="3.40.50.720">
    <property type="entry name" value="NAD(P)-binding Rossmann-like Domain"/>
    <property type="match status" value="1"/>
</dbReference>
<dbReference type="SMART" id="SM00829">
    <property type="entry name" value="PKS_ER"/>
    <property type="match status" value="1"/>
</dbReference>
<dbReference type="PANTHER" id="PTHR48106">
    <property type="entry name" value="QUINONE OXIDOREDUCTASE PIG3-RELATED"/>
    <property type="match status" value="1"/>
</dbReference>
<dbReference type="SUPFAM" id="SSF50129">
    <property type="entry name" value="GroES-like"/>
    <property type="match status" value="1"/>
</dbReference>
<dbReference type="InterPro" id="IPR013149">
    <property type="entry name" value="ADH-like_C"/>
</dbReference>
<dbReference type="CDD" id="cd08270">
    <property type="entry name" value="MDR4"/>
    <property type="match status" value="1"/>
</dbReference>
<dbReference type="EMBL" id="JACJQU010000012">
    <property type="protein sequence ID" value="MBD2295442.1"/>
    <property type="molecule type" value="Genomic_DNA"/>
</dbReference>
<dbReference type="RefSeq" id="WP_190562826.1">
    <property type="nucleotide sequence ID" value="NZ_JACJQU010000012.1"/>
</dbReference>
<organism evidence="4 5">
    <name type="scientific">Anabaena sphaerica FACHB-251</name>
    <dbReference type="NCBI Taxonomy" id="2692883"/>
    <lineage>
        <taxon>Bacteria</taxon>
        <taxon>Bacillati</taxon>
        <taxon>Cyanobacteriota</taxon>
        <taxon>Cyanophyceae</taxon>
        <taxon>Nostocales</taxon>
        <taxon>Nostocaceae</taxon>
        <taxon>Anabaena</taxon>
    </lineage>
</organism>
<gene>
    <name evidence="4" type="ORF">H6G06_18685</name>
</gene>
<dbReference type="InterPro" id="IPR036291">
    <property type="entry name" value="NAD(P)-bd_dom_sf"/>
</dbReference>
<comment type="caution">
    <text evidence="4">The sequence shown here is derived from an EMBL/GenBank/DDBJ whole genome shotgun (WGS) entry which is preliminary data.</text>
</comment>
<protein>
    <submittedName>
        <fullName evidence="4">Zinc-binding dehydrogenase</fullName>
    </submittedName>
</protein>
<evidence type="ECO:0000313" key="5">
    <source>
        <dbReference type="Proteomes" id="UP000662185"/>
    </source>
</evidence>
<accession>A0A926WJV6</accession>
<keyword evidence="2" id="KW-0560">Oxidoreductase</keyword>